<organism evidence="1">
    <name type="scientific">Lepeophtheirus salmonis</name>
    <name type="common">Salmon louse</name>
    <name type="synonym">Caligus salmonis</name>
    <dbReference type="NCBI Taxonomy" id="72036"/>
    <lineage>
        <taxon>Eukaryota</taxon>
        <taxon>Metazoa</taxon>
        <taxon>Ecdysozoa</taxon>
        <taxon>Arthropoda</taxon>
        <taxon>Crustacea</taxon>
        <taxon>Multicrustacea</taxon>
        <taxon>Hexanauplia</taxon>
        <taxon>Copepoda</taxon>
        <taxon>Siphonostomatoida</taxon>
        <taxon>Caligidae</taxon>
        <taxon>Lepeophtheirus</taxon>
    </lineage>
</organism>
<accession>A0A0K2TE46</accession>
<evidence type="ECO:0000313" key="1">
    <source>
        <dbReference type="EMBL" id="CDW24299.1"/>
    </source>
</evidence>
<sequence>KNIPYQLRPYSLNGNSNLKIHIHYPCFQLCIRKLKTATGLGTTVASSSVLHISPKTYSVWIKNDKCPTKKHIIIS</sequence>
<protein>
    <submittedName>
        <fullName evidence="1">Uncharacterized protein</fullName>
    </submittedName>
</protein>
<proteinExistence type="predicted"/>
<reference evidence="1" key="1">
    <citation type="submission" date="2014-05" db="EMBL/GenBank/DDBJ databases">
        <authorList>
            <person name="Chronopoulou M."/>
        </authorList>
    </citation>
    <scope>NUCLEOTIDE SEQUENCE</scope>
    <source>
        <tissue evidence="1">Whole organism</tissue>
    </source>
</reference>
<dbReference type="EMBL" id="HACA01006938">
    <property type="protein sequence ID" value="CDW24299.1"/>
    <property type="molecule type" value="Transcribed_RNA"/>
</dbReference>
<feature type="non-terminal residue" evidence="1">
    <location>
        <position position="1"/>
    </location>
</feature>
<name>A0A0K2TE46_LEPSM</name>
<dbReference type="AlphaFoldDB" id="A0A0K2TE46"/>